<sequence length="102" mass="11333">MVILPMGRALGFILTGGEASDYNAVAELMSIPVKKPRLLLADKGYDGDSFREALLCSGIMPVIPPKANPKDPPACDLRAYKDRNRIERMFNKLKQFGRIAIR</sequence>
<dbReference type="InterPro" id="IPR002559">
    <property type="entry name" value="Transposase_11"/>
</dbReference>
<organism evidence="2 3">
    <name type="scientific">Ochrobactrum chromiisoli</name>
    <dbReference type="NCBI Taxonomy" id="2993941"/>
    <lineage>
        <taxon>Bacteria</taxon>
        <taxon>Pseudomonadati</taxon>
        <taxon>Pseudomonadota</taxon>
        <taxon>Alphaproteobacteria</taxon>
        <taxon>Hyphomicrobiales</taxon>
        <taxon>Brucellaceae</taxon>
        <taxon>Brucella/Ochrobactrum group</taxon>
        <taxon>Ochrobactrum</taxon>
    </lineage>
</organism>
<evidence type="ECO:0000259" key="1">
    <source>
        <dbReference type="Pfam" id="PF01609"/>
    </source>
</evidence>
<protein>
    <submittedName>
        <fullName evidence="2">Transposase</fullName>
    </submittedName>
</protein>
<evidence type="ECO:0000313" key="2">
    <source>
        <dbReference type="EMBL" id="MCX2695706.1"/>
    </source>
</evidence>
<feature type="domain" description="Transposase IS4-like" evidence="1">
    <location>
        <begin position="7"/>
        <end position="68"/>
    </location>
</feature>
<gene>
    <name evidence="2" type="ORF">OPR82_02820</name>
</gene>
<comment type="caution">
    <text evidence="2">The sequence shown here is derived from an EMBL/GenBank/DDBJ whole genome shotgun (WGS) entry which is preliminary data.</text>
</comment>
<dbReference type="EMBL" id="JAPHAV010000001">
    <property type="protein sequence ID" value="MCX2695706.1"/>
    <property type="molecule type" value="Genomic_DNA"/>
</dbReference>
<dbReference type="Proteomes" id="UP001301216">
    <property type="component" value="Unassembled WGS sequence"/>
</dbReference>
<reference evidence="2 3" key="1">
    <citation type="submission" date="2022-11" db="EMBL/GenBank/DDBJ databases">
        <title>Brucella sp. YY2X, whole genome shotgun sequencing project.</title>
        <authorList>
            <person name="Yang Y."/>
        </authorList>
    </citation>
    <scope>NUCLEOTIDE SEQUENCE [LARGE SCALE GENOMIC DNA]</scope>
    <source>
        <strain evidence="2 3">YY2X</strain>
    </source>
</reference>
<keyword evidence="3" id="KW-1185">Reference proteome</keyword>
<dbReference type="Pfam" id="PF01609">
    <property type="entry name" value="DDE_Tnp_1"/>
    <property type="match status" value="1"/>
</dbReference>
<accession>A0ABT3QJE6</accession>
<proteinExistence type="predicted"/>
<evidence type="ECO:0000313" key="3">
    <source>
        <dbReference type="Proteomes" id="UP001301216"/>
    </source>
</evidence>
<dbReference type="RefSeq" id="WP_265982895.1">
    <property type="nucleotide sequence ID" value="NZ_JAPHAV010000001.1"/>
</dbReference>
<name>A0ABT3QJE6_9HYPH</name>